<keyword evidence="4" id="KW-0808">Transferase</keyword>
<evidence type="ECO:0000256" key="7">
    <source>
        <dbReference type="ARBA" id="ARBA00022840"/>
    </source>
</evidence>
<feature type="binding site" evidence="8">
    <location>
        <position position="110"/>
    </location>
    <ligand>
        <name>ATP</name>
        <dbReference type="ChEBI" id="CHEBI:30616"/>
    </ligand>
</feature>
<feature type="binding site" evidence="8">
    <location>
        <position position="99"/>
    </location>
    <ligand>
        <name>ATP</name>
        <dbReference type="ChEBI" id="CHEBI:30616"/>
    </ligand>
</feature>
<evidence type="ECO:0000256" key="2">
    <source>
        <dbReference type="ARBA" id="ARBA00008142"/>
    </source>
</evidence>
<dbReference type="GO" id="GO:0004550">
    <property type="term" value="F:nucleoside diphosphate kinase activity"/>
    <property type="evidence" value="ECO:0007669"/>
    <property type="project" value="InterPro"/>
</dbReference>
<dbReference type="Proteomes" id="UP000179797">
    <property type="component" value="Unassembled WGS sequence"/>
</dbReference>
<dbReference type="PROSITE" id="PS51374">
    <property type="entry name" value="NDPK_LIKE"/>
    <property type="match status" value="1"/>
</dbReference>
<evidence type="ECO:0000256" key="4">
    <source>
        <dbReference type="ARBA" id="ARBA00022679"/>
    </source>
</evidence>
<dbReference type="STRING" id="915059.NH26_18490"/>
<comment type="caution">
    <text evidence="11">The sequence shown here is derived from an EMBL/GenBank/DDBJ whole genome shotgun (WGS) entry which is preliminary data.</text>
</comment>
<dbReference type="SUPFAM" id="SSF54919">
    <property type="entry name" value="Nucleoside diphosphate kinase, NDK"/>
    <property type="match status" value="1"/>
</dbReference>
<sequence length="157" mass="17817">MNNYAPKKGTFTFTMIKPGEENQENIGEILTMITEAGFRIQSMKMIRLRTKQAEIFYRHLADKPFFNDVVKYMTSGPVVAAVLEKDNAVVDYRKLIGATNPEEAEEGTIRKRFAKSTDRNVVHGSDSDDNAAEEASFFFSMGERFNSKGFCFFGWGQ</sequence>
<dbReference type="RefSeq" id="WP_044223416.1">
    <property type="nucleotide sequence ID" value="NZ_JRYR02000001.1"/>
</dbReference>
<keyword evidence="3" id="KW-0597">Phosphoprotein</keyword>
<feature type="domain" description="Nucleoside diphosphate kinase-like" evidence="10">
    <location>
        <begin position="9"/>
        <end position="146"/>
    </location>
</feature>
<evidence type="ECO:0000256" key="6">
    <source>
        <dbReference type="ARBA" id="ARBA00022777"/>
    </source>
</evidence>
<feature type="binding site" evidence="8">
    <location>
        <position position="93"/>
    </location>
    <ligand>
        <name>ATP</name>
        <dbReference type="ChEBI" id="CHEBI:30616"/>
    </ligand>
</feature>
<organism evidence="11 12">
    <name type="scientific">Flammeovirga pacifica</name>
    <dbReference type="NCBI Taxonomy" id="915059"/>
    <lineage>
        <taxon>Bacteria</taxon>
        <taxon>Pseudomonadati</taxon>
        <taxon>Bacteroidota</taxon>
        <taxon>Cytophagia</taxon>
        <taxon>Cytophagales</taxon>
        <taxon>Flammeovirgaceae</taxon>
        <taxon>Flammeovirga</taxon>
    </lineage>
</organism>
<dbReference type="FunFam" id="3.30.70.141:FF:000039">
    <property type="entry name" value="Nucleoside diphosphate kinase B"/>
    <property type="match status" value="1"/>
</dbReference>
<dbReference type="GO" id="GO:0006241">
    <property type="term" value="P:CTP biosynthetic process"/>
    <property type="evidence" value="ECO:0007669"/>
    <property type="project" value="InterPro"/>
</dbReference>
<dbReference type="GO" id="GO:0005524">
    <property type="term" value="F:ATP binding"/>
    <property type="evidence" value="ECO:0007669"/>
    <property type="project" value="UniProtKB-KW"/>
</dbReference>
<evidence type="ECO:0000256" key="5">
    <source>
        <dbReference type="ARBA" id="ARBA00022741"/>
    </source>
</evidence>
<proteinExistence type="inferred from homology"/>
<dbReference type="InterPro" id="IPR001564">
    <property type="entry name" value="Nucleoside_diP_kinase"/>
</dbReference>
<dbReference type="NCBIfam" id="NF001908">
    <property type="entry name" value="PRK00668.1"/>
    <property type="match status" value="1"/>
</dbReference>
<keyword evidence="5" id="KW-0547">Nucleotide-binding</keyword>
<feature type="active site" description="Pros-phosphohistidine intermediate" evidence="8">
    <location>
        <position position="123"/>
    </location>
</feature>
<dbReference type="GO" id="GO:0006228">
    <property type="term" value="P:UTP biosynthetic process"/>
    <property type="evidence" value="ECO:0007669"/>
    <property type="project" value="InterPro"/>
</dbReference>
<evidence type="ECO:0000259" key="10">
    <source>
        <dbReference type="SMART" id="SM00562"/>
    </source>
</evidence>
<reference evidence="11 12" key="1">
    <citation type="journal article" date="2012" name="Int. J. Syst. Evol. Microbiol.">
        <title>Flammeovirga pacifica sp. nov., isolated from deep-sea sediment.</title>
        <authorList>
            <person name="Xu H."/>
            <person name="Fu Y."/>
            <person name="Yang N."/>
            <person name="Ding Z."/>
            <person name="Lai Q."/>
            <person name="Zeng R."/>
        </authorList>
    </citation>
    <scope>NUCLEOTIDE SEQUENCE [LARGE SCALE GENOMIC DNA]</scope>
    <source>
        <strain evidence="12">DSM 24597 / LMG 26175 / WPAGA1</strain>
    </source>
</reference>
<dbReference type="CDD" id="cd04413">
    <property type="entry name" value="NDPk_I"/>
    <property type="match status" value="1"/>
</dbReference>
<dbReference type="Pfam" id="PF00334">
    <property type="entry name" value="NDK"/>
    <property type="match status" value="1"/>
</dbReference>
<evidence type="ECO:0000313" key="11">
    <source>
        <dbReference type="EMBL" id="OHX68193.1"/>
    </source>
</evidence>
<name>A0A1S1Z4W2_FLAPC</name>
<dbReference type="InterPro" id="IPR034907">
    <property type="entry name" value="NDK-like_dom"/>
</dbReference>
<gene>
    <name evidence="11" type="ORF">NH26_18490</name>
</gene>
<dbReference type="PRINTS" id="PR01243">
    <property type="entry name" value="NUCDPKINASE"/>
</dbReference>
<dbReference type="PANTHER" id="PTHR46161:SF3">
    <property type="entry name" value="NUCLEOSIDE DIPHOSPHATE KINASE DDB_G0292928-RELATED"/>
    <property type="match status" value="1"/>
</dbReference>
<protein>
    <submittedName>
        <fullName evidence="11">Nucleoside-diphosphate kinase</fullName>
    </submittedName>
</protein>
<accession>A0A1S1Z4W2</accession>
<feature type="binding site" evidence="8">
    <location>
        <position position="120"/>
    </location>
    <ligand>
        <name>ATP</name>
        <dbReference type="ChEBI" id="CHEBI:30616"/>
    </ligand>
</feature>
<dbReference type="Gene3D" id="3.30.70.141">
    <property type="entry name" value="Nucleoside diphosphate kinase-like domain"/>
    <property type="match status" value="1"/>
</dbReference>
<keyword evidence="7" id="KW-0067">ATP-binding</keyword>
<comment type="cofactor">
    <cofactor evidence="1">
        <name>Mg(2+)</name>
        <dbReference type="ChEBI" id="CHEBI:18420"/>
    </cofactor>
</comment>
<dbReference type="EMBL" id="JRYR02000001">
    <property type="protein sequence ID" value="OHX68193.1"/>
    <property type="molecule type" value="Genomic_DNA"/>
</dbReference>
<evidence type="ECO:0000256" key="3">
    <source>
        <dbReference type="ARBA" id="ARBA00022553"/>
    </source>
</evidence>
<dbReference type="GO" id="GO:0006183">
    <property type="term" value="P:GTP biosynthetic process"/>
    <property type="evidence" value="ECO:0007669"/>
    <property type="project" value="InterPro"/>
</dbReference>
<dbReference type="SMART" id="SM00562">
    <property type="entry name" value="NDK"/>
    <property type="match status" value="1"/>
</dbReference>
<feature type="binding site" evidence="8">
    <location>
        <position position="17"/>
    </location>
    <ligand>
        <name>ATP</name>
        <dbReference type="ChEBI" id="CHEBI:30616"/>
    </ligand>
</feature>
<keyword evidence="6 11" id="KW-0418">Kinase</keyword>
<dbReference type="InterPro" id="IPR036850">
    <property type="entry name" value="NDK-like_dom_sf"/>
</dbReference>
<feature type="binding site" evidence="8">
    <location>
        <position position="65"/>
    </location>
    <ligand>
        <name>ATP</name>
        <dbReference type="ChEBI" id="CHEBI:30616"/>
    </ligand>
</feature>
<dbReference type="PANTHER" id="PTHR46161">
    <property type="entry name" value="NUCLEOSIDE DIPHOSPHATE KINASE"/>
    <property type="match status" value="1"/>
</dbReference>
<evidence type="ECO:0000256" key="9">
    <source>
        <dbReference type="RuleBase" id="RU004011"/>
    </source>
</evidence>
<evidence type="ECO:0000313" key="12">
    <source>
        <dbReference type="Proteomes" id="UP000179797"/>
    </source>
</evidence>
<evidence type="ECO:0000256" key="1">
    <source>
        <dbReference type="ARBA" id="ARBA00001946"/>
    </source>
</evidence>
<keyword evidence="12" id="KW-1185">Reference proteome</keyword>
<comment type="similarity">
    <text evidence="2 8 9">Belongs to the NDK family.</text>
</comment>
<evidence type="ECO:0000256" key="8">
    <source>
        <dbReference type="PROSITE-ProRule" id="PRU00706"/>
    </source>
</evidence>
<dbReference type="AlphaFoldDB" id="A0A1S1Z4W2"/>